<dbReference type="EMBL" id="VIWY01000002">
    <property type="protein sequence ID" value="TWG24455.1"/>
    <property type="molecule type" value="Genomic_DNA"/>
</dbReference>
<comment type="subcellular location">
    <subcellularLocation>
        <location evidence="1">Membrane</location>
        <topology evidence="1">Multi-pass membrane protein</topology>
    </subcellularLocation>
</comment>
<dbReference type="InterPro" id="IPR045863">
    <property type="entry name" value="CorA_TM1_TM2"/>
</dbReference>
<keyword evidence="3" id="KW-1133">Transmembrane helix</keyword>
<reference evidence="5 6" key="1">
    <citation type="submission" date="2019-06" db="EMBL/GenBank/DDBJ databases">
        <title>Sequencing the genomes of 1000 actinobacteria strains.</title>
        <authorList>
            <person name="Klenk H.-P."/>
        </authorList>
    </citation>
    <scope>NUCLEOTIDE SEQUENCE [LARGE SCALE GENOMIC DNA]</scope>
    <source>
        <strain evidence="5 6">DSM 43866</strain>
    </source>
</reference>
<dbReference type="InterPro" id="IPR002523">
    <property type="entry name" value="MgTranspt_CorA/ZnTranspt_ZntB"/>
</dbReference>
<evidence type="ECO:0000256" key="1">
    <source>
        <dbReference type="ARBA" id="ARBA00004141"/>
    </source>
</evidence>
<dbReference type="Pfam" id="PF01544">
    <property type="entry name" value="CorA"/>
    <property type="match status" value="1"/>
</dbReference>
<dbReference type="SUPFAM" id="SSF144083">
    <property type="entry name" value="Magnesium transport protein CorA, transmembrane region"/>
    <property type="match status" value="1"/>
</dbReference>
<accession>A0A561WKS6</accession>
<keyword evidence="4" id="KW-0472">Membrane</keyword>
<dbReference type="GO" id="GO:0016020">
    <property type="term" value="C:membrane"/>
    <property type="evidence" value="ECO:0007669"/>
    <property type="project" value="UniProtKB-SubCell"/>
</dbReference>
<evidence type="ECO:0000256" key="4">
    <source>
        <dbReference type="ARBA" id="ARBA00023136"/>
    </source>
</evidence>
<evidence type="ECO:0000313" key="5">
    <source>
        <dbReference type="EMBL" id="TWG24455.1"/>
    </source>
</evidence>
<evidence type="ECO:0000256" key="2">
    <source>
        <dbReference type="ARBA" id="ARBA00022692"/>
    </source>
</evidence>
<comment type="caution">
    <text evidence="5">The sequence shown here is derived from an EMBL/GenBank/DDBJ whole genome shotgun (WGS) entry which is preliminary data.</text>
</comment>
<dbReference type="AlphaFoldDB" id="A0A561WKS6"/>
<sequence>MTPPATCELRVTRGDEELRLVTGARADIARRNRTIPETDNFRHELLGSGWITDGADLTTLLAPGADGWDLEIGEPGPETTGAVRLILAQLLPAEAVDELTALADELARRPMPWHAEWISPVPPALAGEGASWFDVLVPSVNWRQGDATADPVAYYRHARIVWAARWCVIVWTARSGGEGSPYRTWGLPDRRASDGVRGGDGHARMTRFLEAVVGHIEWSVDSVDLELETWENYFLEQASGDGGLFVGPDLDRLQRHLALLGRGATLNRDAIRTLVRRKDIQPGMTDDIRELVRQSCERFLTQSQGQRRAVRQSFDLIANATSGQQFRLAQERADRDGVFQATVGILAAVFVAPGLIAAFYGANVKGLPGADARAGLWYMLLGSMLAGLMSVGLILVVRAQSRRPRG</sequence>
<keyword evidence="2" id="KW-0812">Transmembrane</keyword>
<organism evidence="5 6">
    <name type="scientific">Actinoplanes teichomyceticus</name>
    <dbReference type="NCBI Taxonomy" id="1867"/>
    <lineage>
        <taxon>Bacteria</taxon>
        <taxon>Bacillati</taxon>
        <taxon>Actinomycetota</taxon>
        <taxon>Actinomycetes</taxon>
        <taxon>Micromonosporales</taxon>
        <taxon>Micromonosporaceae</taxon>
        <taxon>Actinoplanes</taxon>
    </lineage>
</organism>
<proteinExistence type="predicted"/>
<evidence type="ECO:0000313" key="6">
    <source>
        <dbReference type="Proteomes" id="UP000320239"/>
    </source>
</evidence>
<dbReference type="RefSeq" id="WP_122977562.1">
    <property type="nucleotide sequence ID" value="NZ_BOMX01000070.1"/>
</dbReference>
<dbReference type="OrthoDB" id="9912129at2"/>
<dbReference type="Proteomes" id="UP000320239">
    <property type="component" value="Unassembled WGS sequence"/>
</dbReference>
<gene>
    <name evidence="5" type="ORF">FHX34_1021011</name>
</gene>
<dbReference type="GO" id="GO:0046873">
    <property type="term" value="F:metal ion transmembrane transporter activity"/>
    <property type="evidence" value="ECO:0007669"/>
    <property type="project" value="InterPro"/>
</dbReference>
<evidence type="ECO:0000256" key="3">
    <source>
        <dbReference type="ARBA" id="ARBA00022989"/>
    </source>
</evidence>
<protein>
    <submittedName>
        <fullName evidence="5">CorA-like Mg2+ transporter protein</fullName>
    </submittedName>
</protein>
<dbReference type="Gene3D" id="1.20.58.340">
    <property type="entry name" value="Magnesium transport protein CorA, transmembrane region"/>
    <property type="match status" value="1"/>
</dbReference>
<name>A0A561WKS6_ACTTI</name>
<keyword evidence="6" id="KW-1185">Reference proteome</keyword>